<keyword evidence="1" id="KW-0472">Membrane</keyword>
<evidence type="ECO:0000313" key="2">
    <source>
        <dbReference type="EMBL" id="RBP47893.1"/>
    </source>
</evidence>
<dbReference type="Proteomes" id="UP000253426">
    <property type="component" value="Unassembled WGS sequence"/>
</dbReference>
<keyword evidence="1" id="KW-1133">Transmembrane helix</keyword>
<gene>
    <name evidence="2" type="ORF">DES53_101693</name>
</gene>
<feature type="transmembrane region" description="Helical" evidence="1">
    <location>
        <begin position="6"/>
        <end position="39"/>
    </location>
</feature>
<dbReference type="AlphaFoldDB" id="A0A366HUC5"/>
<organism evidence="2 3">
    <name type="scientific">Roseimicrobium gellanilyticum</name>
    <dbReference type="NCBI Taxonomy" id="748857"/>
    <lineage>
        <taxon>Bacteria</taxon>
        <taxon>Pseudomonadati</taxon>
        <taxon>Verrucomicrobiota</taxon>
        <taxon>Verrucomicrobiia</taxon>
        <taxon>Verrucomicrobiales</taxon>
        <taxon>Verrucomicrobiaceae</taxon>
        <taxon>Roseimicrobium</taxon>
    </lineage>
</organism>
<proteinExistence type="predicted"/>
<sequence length="91" mass="9763">MHHAGAAILWTILALFVLRPGILGSIVLSIVLFEVFYLASSEPIPIFETWPSLRPSSTPACIVAGILLAIVMVKFCIHAVNAPNGEAPRDP</sequence>
<dbReference type="RefSeq" id="WP_113956790.1">
    <property type="nucleotide sequence ID" value="NZ_QNRR01000001.1"/>
</dbReference>
<name>A0A366HUC5_9BACT</name>
<keyword evidence="3" id="KW-1185">Reference proteome</keyword>
<reference evidence="2 3" key="1">
    <citation type="submission" date="2018-06" db="EMBL/GenBank/DDBJ databases">
        <title>Genomic Encyclopedia of Type Strains, Phase IV (KMG-IV): sequencing the most valuable type-strain genomes for metagenomic binning, comparative biology and taxonomic classification.</title>
        <authorList>
            <person name="Goeker M."/>
        </authorList>
    </citation>
    <scope>NUCLEOTIDE SEQUENCE [LARGE SCALE GENOMIC DNA]</scope>
    <source>
        <strain evidence="2 3">DSM 25532</strain>
    </source>
</reference>
<comment type="caution">
    <text evidence="2">The sequence shown here is derived from an EMBL/GenBank/DDBJ whole genome shotgun (WGS) entry which is preliminary data.</text>
</comment>
<keyword evidence="1" id="KW-0812">Transmembrane</keyword>
<evidence type="ECO:0000256" key="1">
    <source>
        <dbReference type="SAM" id="Phobius"/>
    </source>
</evidence>
<evidence type="ECO:0000313" key="3">
    <source>
        <dbReference type="Proteomes" id="UP000253426"/>
    </source>
</evidence>
<accession>A0A366HUC5</accession>
<protein>
    <submittedName>
        <fullName evidence="2">Uncharacterized protein</fullName>
    </submittedName>
</protein>
<dbReference type="EMBL" id="QNRR01000001">
    <property type="protein sequence ID" value="RBP47893.1"/>
    <property type="molecule type" value="Genomic_DNA"/>
</dbReference>
<feature type="transmembrane region" description="Helical" evidence="1">
    <location>
        <begin position="60"/>
        <end position="80"/>
    </location>
</feature>